<dbReference type="EMBL" id="BMAV01011721">
    <property type="protein sequence ID" value="GFY57769.1"/>
    <property type="molecule type" value="Genomic_DNA"/>
</dbReference>
<protein>
    <submittedName>
        <fullName evidence="2">Uncharacterized protein</fullName>
    </submittedName>
</protein>
<proteinExistence type="predicted"/>
<name>A0A8X7CAF4_9ARAC</name>
<comment type="caution">
    <text evidence="2">The sequence shown here is derived from an EMBL/GenBank/DDBJ whole genome shotgun (WGS) entry which is preliminary data.</text>
</comment>
<feature type="region of interest" description="Disordered" evidence="1">
    <location>
        <begin position="69"/>
        <end position="94"/>
    </location>
</feature>
<gene>
    <name evidence="2" type="ORF">TNIN_9491</name>
</gene>
<reference evidence="2" key="1">
    <citation type="submission" date="2020-08" db="EMBL/GenBank/DDBJ databases">
        <title>Multicomponent nature underlies the extraordinary mechanical properties of spider dragline silk.</title>
        <authorList>
            <person name="Kono N."/>
            <person name="Nakamura H."/>
            <person name="Mori M."/>
            <person name="Yoshida Y."/>
            <person name="Ohtoshi R."/>
            <person name="Malay A.D."/>
            <person name="Moran D.A.P."/>
            <person name="Tomita M."/>
            <person name="Numata K."/>
            <person name="Arakawa K."/>
        </authorList>
    </citation>
    <scope>NUCLEOTIDE SEQUENCE</scope>
</reference>
<organism evidence="2 3">
    <name type="scientific">Trichonephila inaurata madagascariensis</name>
    <dbReference type="NCBI Taxonomy" id="2747483"/>
    <lineage>
        <taxon>Eukaryota</taxon>
        <taxon>Metazoa</taxon>
        <taxon>Ecdysozoa</taxon>
        <taxon>Arthropoda</taxon>
        <taxon>Chelicerata</taxon>
        <taxon>Arachnida</taxon>
        <taxon>Araneae</taxon>
        <taxon>Araneomorphae</taxon>
        <taxon>Entelegynae</taxon>
        <taxon>Araneoidea</taxon>
        <taxon>Nephilidae</taxon>
        <taxon>Trichonephila</taxon>
        <taxon>Trichonephila inaurata</taxon>
    </lineage>
</organism>
<evidence type="ECO:0000313" key="2">
    <source>
        <dbReference type="EMBL" id="GFY57769.1"/>
    </source>
</evidence>
<dbReference type="Proteomes" id="UP000886998">
    <property type="component" value="Unassembled WGS sequence"/>
</dbReference>
<dbReference type="AlphaFoldDB" id="A0A8X7CAF4"/>
<evidence type="ECO:0000313" key="3">
    <source>
        <dbReference type="Proteomes" id="UP000886998"/>
    </source>
</evidence>
<accession>A0A8X7CAF4</accession>
<feature type="compositionally biased region" description="Polar residues" evidence="1">
    <location>
        <begin position="73"/>
        <end position="88"/>
    </location>
</feature>
<sequence>MHYFLVCCHQLAWLPAKFSPPVLFARPVSPASRNVSTTFEMLEKRPQQYFGTVETAYLRTAGVHSAHGASRVCHTSNQRSHRGSTVNQWFKRRQ</sequence>
<evidence type="ECO:0000256" key="1">
    <source>
        <dbReference type="SAM" id="MobiDB-lite"/>
    </source>
</evidence>
<keyword evidence="3" id="KW-1185">Reference proteome</keyword>